<organism evidence="2 3">
    <name type="scientific">Ensete ventricosum</name>
    <name type="common">Abyssinian banana</name>
    <name type="synonym">Musa ensete</name>
    <dbReference type="NCBI Taxonomy" id="4639"/>
    <lineage>
        <taxon>Eukaryota</taxon>
        <taxon>Viridiplantae</taxon>
        <taxon>Streptophyta</taxon>
        <taxon>Embryophyta</taxon>
        <taxon>Tracheophyta</taxon>
        <taxon>Spermatophyta</taxon>
        <taxon>Magnoliopsida</taxon>
        <taxon>Liliopsida</taxon>
        <taxon>Zingiberales</taxon>
        <taxon>Musaceae</taxon>
        <taxon>Ensete</taxon>
    </lineage>
</organism>
<feature type="compositionally biased region" description="Basic and acidic residues" evidence="1">
    <location>
        <begin position="74"/>
        <end position="92"/>
    </location>
</feature>
<dbReference type="AlphaFoldDB" id="A0A427A280"/>
<dbReference type="Proteomes" id="UP000287651">
    <property type="component" value="Unassembled WGS sequence"/>
</dbReference>
<evidence type="ECO:0000313" key="3">
    <source>
        <dbReference type="Proteomes" id="UP000287651"/>
    </source>
</evidence>
<sequence length="146" mass="16448">MPLRGVEGNDRAFYGATLVGMDNKPCRCLKPYPGLPGRPELYEPPRIMQDDIKPHGSLWIALVSIASRMPPGITRDDARRTRGATRDMEPSRTPDGSWSARARTSSREQKRVITVYPKVVRQATTQLDQVLTHEDDLAHLDRIKPC</sequence>
<protein>
    <submittedName>
        <fullName evidence="2">Uncharacterized protein</fullName>
    </submittedName>
</protein>
<evidence type="ECO:0000313" key="2">
    <source>
        <dbReference type="EMBL" id="RRT70316.1"/>
    </source>
</evidence>
<proteinExistence type="predicted"/>
<comment type="caution">
    <text evidence="2">The sequence shown here is derived from an EMBL/GenBank/DDBJ whole genome shotgun (WGS) entry which is preliminary data.</text>
</comment>
<reference evidence="2 3" key="1">
    <citation type="journal article" date="2014" name="Agronomy (Basel)">
        <title>A Draft Genome Sequence for Ensete ventricosum, the Drought-Tolerant Tree Against Hunger.</title>
        <authorList>
            <person name="Harrison J."/>
            <person name="Moore K.A."/>
            <person name="Paszkiewicz K."/>
            <person name="Jones T."/>
            <person name="Grant M."/>
            <person name="Ambacheew D."/>
            <person name="Muzemil S."/>
            <person name="Studholme D.J."/>
        </authorList>
    </citation>
    <scope>NUCLEOTIDE SEQUENCE [LARGE SCALE GENOMIC DNA]</scope>
</reference>
<name>A0A427A280_ENSVE</name>
<dbReference type="EMBL" id="AMZH03004059">
    <property type="protein sequence ID" value="RRT70316.1"/>
    <property type="molecule type" value="Genomic_DNA"/>
</dbReference>
<gene>
    <name evidence="2" type="ORF">B296_00023378</name>
</gene>
<feature type="region of interest" description="Disordered" evidence="1">
    <location>
        <begin position="71"/>
        <end position="107"/>
    </location>
</feature>
<accession>A0A427A280</accession>
<evidence type="ECO:0000256" key="1">
    <source>
        <dbReference type="SAM" id="MobiDB-lite"/>
    </source>
</evidence>